<keyword evidence="3" id="KW-1185">Reference proteome</keyword>
<proteinExistence type="predicted"/>
<sequence>MHSVVAFEWDGELYYFRTLALGLAPACWVYLLIKQELFRPLRACGLDLGYPIDDCLSAARTEGAARFNCRILKTTVRPLTCDSTRSGGPSTDAVAAASAGQLRAYEGLIRHLDTFRRHPPIHDVVPEATWTDVLTHTRAGDVASLAGTTAKLLRAWRTDPGGATKLARRFGLTRGGDAPEEGLQRRHAAVNAAAGASGAVLAMGSAVASASAGAALGALPEPWAAGGTGSGAGPDLPLAAACIALQVLLEAARLGKALAEDMLPSLADPIPPSQLRGVRPLEDLLVLLLEWLPPLVLAARPLGLAGTGSGRGAEAAADVGVQTPLAHTLSAAGAWEELLWGELEPAWALAAAVRLAPTCTALRGPLEHALWALAVRHPELLYVAIMGSERDEEGTGEGARMLRGPGIHLLREVLGPGGACEDPQLLTLLEALYACSNPTEASGLSWGLGTPPSRAQVYAEGVLVLASLAEARRALPSCSNPSCINLAGASEALLPVLRCGWGLRG</sequence>
<feature type="transmembrane region" description="Helical" evidence="1">
    <location>
        <begin position="14"/>
        <end position="33"/>
    </location>
</feature>
<organism evidence="2 3">
    <name type="scientific">Edaphochlamys debaryana</name>
    <dbReference type="NCBI Taxonomy" id="47281"/>
    <lineage>
        <taxon>Eukaryota</taxon>
        <taxon>Viridiplantae</taxon>
        <taxon>Chlorophyta</taxon>
        <taxon>core chlorophytes</taxon>
        <taxon>Chlorophyceae</taxon>
        <taxon>CS clade</taxon>
        <taxon>Chlamydomonadales</taxon>
        <taxon>Chlamydomonadales incertae sedis</taxon>
        <taxon>Edaphochlamys</taxon>
    </lineage>
</organism>
<evidence type="ECO:0000256" key="1">
    <source>
        <dbReference type="SAM" id="Phobius"/>
    </source>
</evidence>
<dbReference type="Proteomes" id="UP000612055">
    <property type="component" value="Unassembled WGS sequence"/>
</dbReference>
<dbReference type="AlphaFoldDB" id="A0A836BY92"/>
<protein>
    <submittedName>
        <fullName evidence="2">Uncharacterized protein</fullName>
    </submittedName>
</protein>
<evidence type="ECO:0000313" key="2">
    <source>
        <dbReference type="EMBL" id="KAG2492058.1"/>
    </source>
</evidence>
<keyword evidence="1" id="KW-1133">Transmembrane helix</keyword>
<dbReference type="OrthoDB" id="538944at2759"/>
<reference evidence="2" key="1">
    <citation type="journal article" date="2020" name="bioRxiv">
        <title>Comparative genomics of Chlamydomonas.</title>
        <authorList>
            <person name="Craig R.J."/>
            <person name="Hasan A.R."/>
            <person name="Ness R.W."/>
            <person name="Keightley P.D."/>
        </authorList>
    </citation>
    <scope>NUCLEOTIDE SEQUENCE</scope>
    <source>
        <strain evidence="2">CCAP 11/70</strain>
    </source>
</reference>
<keyword evidence="1" id="KW-0472">Membrane</keyword>
<comment type="caution">
    <text evidence="2">The sequence shown here is derived from an EMBL/GenBank/DDBJ whole genome shotgun (WGS) entry which is preliminary data.</text>
</comment>
<dbReference type="EMBL" id="JAEHOE010000047">
    <property type="protein sequence ID" value="KAG2492058.1"/>
    <property type="molecule type" value="Genomic_DNA"/>
</dbReference>
<evidence type="ECO:0000313" key="3">
    <source>
        <dbReference type="Proteomes" id="UP000612055"/>
    </source>
</evidence>
<accession>A0A836BY92</accession>
<keyword evidence="1" id="KW-0812">Transmembrane</keyword>
<gene>
    <name evidence="2" type="ORF">HYH03_009556</name>
</gene>
<name>A0A836BY92_9CHLO</name>